<dbReference type="RefSeq" id="WP_184175258.1">
    <property type="nucleotide sequence ID" value="NZ_JACHGF010000005.1"/>
</dbReference>
<keyword evidence="1" id="KW-0472">Membrane</keyword>
<feature type="transmembrane region" description="Helical" evidence="1">
    <location>
        <begin position="131"/>
        <end position="149"/>
    </location>
</feature>
<feature type="transmembrane region" description="Helical" evidence="1">
    <location>
        <begin position="12"/>
        <end position="33"/>
    </location>
</feature>
<keyword evidence="1" id="KW-0812">Transmembrane</keyword>
<keyword evidence="1" id="KW-1133">Transmembrane helix</keyword>
<protein>
    <submittedName>
        <fullName evidence="2">Cytochrome c oxidase assembly factor CtaG</fullName>
    </submittedName>
</protein>
<feature type="transmembrane region" description="Helical" evidence="1">
    <location>
        <begin position="88"/>
        <end position="111"/>
    </location>
</feature>
<reference evidence="2 3" key="1">
    <citation type="submission" date="2020-08" db="EMBL/GenBank/DDBJ databases">
        <title>Genomic Encyclopedia of Type Strains, Phase IV (KMG-IV): sequencing the most valuable type-strain genomes for metagenomic binning, comparative biology and taxonomic classification.</title>
        <authorList>
            <person name="Goeker M."/>
        </authorList>
    </citation>
    <scope>NUCLEOTIDE SEQUENCE [LARGE SCALE GENOMIC DNA]</scope>
    <source>
        <strain evidence="2 3">DSM 105074</strain>
    </source>
</reference>
<dbReference type="EMBL" id="JACHGF010000005">
    <property type="protein sequence ID" value="MBB5285264.1"/>
    <property type="molecule type" value="Genomic_DNA"/>
</dbReference>
<feature type="transmembrane region" description="Helical" evidence="1">
    <location>
        <begin position="60"/>
        <end position="79"/>
    </location>
</feature>
<name>A0A840TPI7_9BACT</name>
<evidence type="ECO:0000256" key="1">
    <source>
        <dbReference type="SAM" id="Phobius"/>
    </source>
</evidence>
<comment type="caution">
    <text evidence="2">The sequence shown here is derived from an EMBL/GenBank/DDBJ whole genome shotgun (WGS) entry which is preliminary data.</text>
</comment>
<accession>A0A840TPI7</accession>
<proteinExistence type="predicted"/>
<dbReference type="AlphaFoldDB" id="A0A840TPI7"/>
<keyword evidence="3" id="KW-1185">Reference proteome</keyword>
<dbReference type="Proteomes" id="UP000557307">
    <property type="component" value="Unassembled WGS sequence"/>
</dbReference>
<evidence type="ECO:0000313" key="3">
    <source>
        <dbReference type="Proteomes" id="UP000557307"/>
    </source>
</evidence>
<gene>
    <name evidence="2" type="ORF">HNQ92_003421</name>
</gene>
<sequence>MERQKSTLVITLRALLAGWIVIVFGTSLLIFFFSPLTYETYHSNPILNALRTVWEIADEMGPAVKLSLVLLFGTFVFLFKERIRQDRVLFYASSIGFALLSMLLVLALLPADLSRGYGVGLTGRRFDGKMMPIYATGAFLGGAAFAYMYRRLSASK</sequence>
<organism evidence="2 3">
    <name type="scientific">Rhabdobacter roseus</name>
    <dbReference type="NCBI Taxonomy" id="1655419"/>
    <lineage>
        <taxon>Bacteria</taxon>
        <taxon>Pseudomonadati</taxon>
        <taxon>Bacteroidota</taxon>
        <taxon>Cytophagia</taxon>
        <taxon>Cytophagales</taxon>
        <taxon>Cytophagaceae</taxon>
        <taxon>Rhabdobacter</taxon>
    </lineage>
</organism>
<evidence type="ECO:0000313" key="2">
    <source>
        <dbReference type="EMBL" id="MBB5285264.1"/>
    </source>
</evidence>